<evidence type="ECO:0000256" key="3">
    <source>
        <dbReference type="ARBA" id="ARBA00023004"/>
    </source>
</evidence>
<evidence type="ECO:0000256" key="2">
    <source>
        <dbReference type="ARBA" id="ARBA00022723"/>
    </source>
</evidence>
<dbReference type="PROSITE" id="PS51007">
    <property type="entry name" value="CYTC"/>
    <property type="match status" value="2"/>
</dbReference>
<dbReference type="EMBL" id="CP000747">
    <property type="protein sequence ID" value="ACG77999.1"/>
    <property type="molecule type" value="Genomic_DNA"/>
</dbReference>
<keyword evidence="2 4" id="KW-0479">Metal-binding</keyword>
<evidence type="ECO:0000313" key="7">
    <source>
        <dbReference type="Proteomes" id="UP000001868"/>
    </source>
</evidence>
<dbReference type="InterPro" id="IPR009056">
    <property type="entry name" value="Cyt_c-like_dom"/>
</dbReference>
<dbReference type="GO" id="GO:0020037">
    <property type="term" value="F:heme binding"/>
    <property type="evidence" value="ECO:0007669"/>
    <property type="project" value="InterPro"/>
</dbReference>
<reference evidence="6 7" key="1">
    <citation type="journal article" date="2008" name="BMC Genomics">
        <title>Complete genome of Phenylobacterium zucineum - a novel facultative intracellular bacterium isolated from human erythroleukemia cell line K562.</title>
        <authorList>
            <person name="Luo Y."/>
            <person name="Xu X."/>
            <person name="Ding Z."/>
            <person name="Liu Z."/>
            <person name="Zhang B."/>
            <person name="Yan Z."/>
            <person name="Sun J."/>
            <person name="Hu S."/>
            <person name="Hu X."/>
        </authorList>
    </citation>
    <scope>NUCLEOTIDE SEQUENCE [LARGE SCALE GENOMIC DNA]</scope>
    <source>
        <strain evidence="6 7">HLK1</strain>
    </source>
</reference>
<keyword evidence="1 4" id="KW-0349">Heme</keyword>
<dbReference type="KEGG" id="pzu:PHZ_c1588"/>
<dbReference type="PANTHER" id="PTHR33751">
    <property type="entry name" value="CBB3-TYPE CYTOCHROME C OXIDASE SUBUNIT FIXP"/>
    <property type="match status" value="1"/>
</dbReference>
<protein>
    <submittedName>
        <fullName evidence="6">Cytochrome c</fullName>
    </submittedName>
</protein>
<evidence type="ECO:0000259" key="5">
    <source>
        <dbReference type="PROSITE" id="PS51007"/>
    </source>
</evidence>
<dbReference type="InterPro" id="IPR036909">
    <property type="entry name" value="Cyt_c-like_dom_sf"/>
</dbReference>
<dbReference type="STRING" id="450851.PHZ_c1588"/>
<feature type="domain" description="Cytochrome c" evidence="5">
    <location>
        <begin position="60"/>
        <end position="147"/>
    </location>
</feature>
<feature type="domain" description="Cytochrome c" evidence="5">
    <location>
        <begin position="157"/>
        <end position="247"/>
    </location>
</feature>
<accession>B4RAU8</accession>
<dbReference type="GO" id="GO:0046872">
    <property type="term" value="F:metal ion binding"/>
    <property type="evidence" value="ECO:0007669"/>
    <property type="project" value="UniProtKB-KW"/>
</dbReference>
<name>B4RAU8_PHEZH</name>
<gene>
    <name evidence="6" type="ordered locus">PHZ_c1588</name>
</gene>
<dbReference type="Proteomes" id="UP000001868">
    <property type="component" value="Chromosome"/>
</dbReference>
<evidence type="ECO:0000256" key="1">
    <source>
        <dbReference type="ARBA" id="ARBA00022617"/>
    </source>
</evidence>
<dbReference type="HOGENOM" id="CLU_076280_0_0_5"/>
<dbReference type="InterPro" id="IPR050597">
    <property type="entry name" value="Cytochrome_c_Oxidase_Subunit"/>
</dbReference>
<keyword evidence="7" id="KW-1185">Reference proteome</keyword>
<evidence type="ECO:0000256" key="4">
    <source>
        <dbReference type="PROSITE-ProRule" id="PRU00433"/>
    </source>
</evidence>
<organism evidence="6 7">
    <name type="scientific">Phenylobacterium zucineum (strain HLK1)</name>
    <dbReference type="NCBI Taxonomy" id="450851"/>
    <lineage>
        <taxon>Bacteria</taxon>
        <taxon>Pseudomonadati</taxon>
        <taxon>Pseudomonadota</taxon>
        <taxon>Alphaproteobacteria</taxon>
        <taxon>Caulobacterales</taxon>
        <taxon>Caulobacteraceae</taxon>
        <taxon>Phenylobacterium</taxon>
    </lineage>
</organism>
<dbReference type="PANTHER" id="PTHR33751:SF11">
    <property type="entry name" value="BLL4483 PROTEIN"/>
    <property type="match status" value="1"/>
</dbReference>
<dbReference type="Pfam" id="PF00034">
    <property type="entry name" value="Cytochrom_C"/>
    <property type="match status" value="1"/>
</dbReference>
<dbReference type="SUPFAM" id="SSF46626">
    <property type="entry name" value="Cytochrome c"/>
    <property type="match status" value="2"/>
</dbReference>
<evidence type="ECO:0000313" key="6">
    <source>
        <dbReference type="EMBL" id="ACG77999.1"/>
    </source>
</evidence>
<proteinExistence type="predicted"/>
<keyword evidence="3 4" id="KW-0408">Iron</keyword>
<dbReference type="AlphaFoldDB" id="B4RAU8"/>
<dbReference type="GO" id="GO:0009055">
    <property type="term" value="F:electron transfer activity"/>
    <property type="evidence" value="ECO:0007669"/>
    <property type="project" value="InterPro"/>
</dbReference>
<sequence length="261" mass="26704">MKLEDATLRDGRGSFGCVVSQVVSEGAPAIASLSGLVFRALGLPVMLLAAGCAAERPTDPFTATGELVALSGGDAGPGRACIACHGLQGQGDGELAPRLAGLPFGYLLKQMEDYADGRRAHPQMSEIAKALDARSRREVAAYYASLPVRAAPVPPAAAAPRIVALYHRGDPGRGLQACASCHGPAGEGVGPANPPLSGQPPGYLAAQFDRWRSSERRNDPQNLMLEIARRLSPEETTALSAYAAALSPASGAASAGPAASP</sequence>
<dbReference type="Gene3D" id="1.10.760.10">
    <property type="entry name" value="Cytochrome c-like domain"/>
    <property type="match status" value="2"/>
</dbReference>
<dbReference type="eggNOG" id="COG2863">
    <property type="taxonomic scope" value="Bacteria"/>
</dbReference>